<dbReference type="InterPro" id="IPR006860">
    <property type="entry name" value="FecR"/>
</dbReference>
<dbReference type="OrthoDB" id="636724at2"/>
<dbReference type="GO" id="GO:0016989">
    <property type="term" value="F:sigma factor antagonist activity"/>
    <property type="evidence" value="ECO:0007669"/>
    <property type="project" value="TreeGrafter"/>
</dbReference>
<keyword evidence="1" id="KW-0472">Membrane</keyword>
<dbReference type="Proteomes" id="UP000229730">
    <property type="component" value="Unassembled WGS sequence"/>
</dbReference>
<feature type="domain" description="FecR N-terminal" evidence="3">
    <location>
        <begin position="30"/>
        <end position="70"/>
    </location>
</feature>
<gene>
    <name evidence="4" type="ORF">CRD36_01360</name>
</gene>
<keyword evidence="1" id="KW-0812">Transmembrane</keyword>
<sequence>MRKGNNLMSVSKQNILNFPEKTNLSVVQIEAINWAELLHSGNAKKVDQVAFEAWLGKDQEHGETYRVVEQWWRDIDYVAATDAGLDQSIESYVVADERGERKSARASLWSMSIKTFAGIAAVLVMGFFLLQGGEVKDALPQERHVSAVGEVKTVELSDGTKVYLAGATTIITRFSGNERGAELVVGQAYFDVAPDKTRPFIVKAGNTLITVVGTEFDIQRSDDDVRVSVVEGRVEVAEESEGATPRHLTAGQQLFAWEEGGLGDVQSFRPETDISWKVGRLEYVNAPLSRVINEVNRYRKNKIILRNKKLEDYPITISLAFDETERLITGLKYAGVATIIQRAGSVVIEEK</sequence>
<reference evidence="4 5" key="1">
    <citation type="submission" date="2017-10" db="EMBL/GenBank/DDBJ databases">
        <title>Frigbacter circumglobatus gen. nov. sp. nov., isolated from sediment cultured in situ.</title>
        <authorList>
            <person name="Zhao Z."/>
        </authorList>
    </citation>
    <scope>NUCLEOTIDE SEQUENCE [LARGE SCALE GENOMIC DNA]</scope>
    <source>
        <strain evidence="4 5">ZYL</strain>
    </source>
</reference>
<dbReference type="AlphaFoldDB" id="A0A2G4YW50"/>
<dbReference type="InParanoid" id="A0A2G4YW50"/>
<proteinExistence type="predicted"/>
<evidence type="ECO:0000256" key="1">
    <source>
        <dbReference type="SAM" id="Phobius"/>
    </source>
</evidence>
<dbReference type="Pfam" id="PF16220">
    <property type="entry name" value="DUF4880"/>
    <property type="match status" value="1"/>
</dbReference>
<dbReference type="InterPro" id="IPR012373">
    <property type="entry name" value="Ferrdict_sens_TM"/>
</dbReference>
<evidence type="ECO:0008006" key="6">
    <source>
        <dbReference type="Google" id="ProtNLM"/>
    </source>
</evidence>
<feature type="transmembrane region" description="Helical" evidence="1">
    <location>
        <begin position="108"/>
        <end position="130"/>
    </location>
</feature>
<comment type="caution">
    <text evidence="4">The sequence shown here is derived from an EMBL/GenBank/DDBJ whole genome shotgun (WGS) entry which is preliminary data.</text>
</comment>
<evidence type="ECO:0000259" key="3">
    <source>
        <dbReference type="Pfam" id="PF16220"/>
    </source>
</evidence>
<protein>
    <recommendedName>
        <fullName evidence="6">FecR protein domain-containing protein</fullName>
    </recommendedName>
</protein>
<dbReference type="Pfam" id="PF04773">
    <property type="entry name" value="FecR"/>
    <property type="match status" value="1"/>
</dbReference>
<accession>A0A2G4YW50</accession>
<evidence type="ECO:0000313" key="5">
    <source>
        <dbReference type="Proteomes" id="UP000229730"/>
    </source>
</evidence>
<dbReference type="Gene3D" id="2.60.120.1440">
    <property type="match status" value="1"/>
</dbReference>
<name>A0A2G4YW50_9PROT</name>
<dbReference type="InterPro" id="IPR032623">
    <property type="entry name" value="FecR_N"/>
</dbReference>
<organism evidence="4 5">
    <name type="scientific">Paremcibacter congregatus</name>
    <dbReference type="NCBI Taxonomy" id="2043170"/>
    <lineage>
        <taxon>Bacteria</taxon>
        <taxon>Pseudomonadati</taxon>
        <taxon>Pseudomonadota</taxon>
        <taxon>Alphaproteobacteria</taxon>
        <taxon>Emcibacterales</taxon>
        <taxon>Emcibacteraceae</taxon>
        <taxon>Paremcibacter</taxon>
    </lineage>
</organism>
<dbReference type="PANTHER" id="PTHR30273">
    <property type="entry name" value="PERIPLASMIC SIGNAL SENSOR AND SIGMA FACTOR ACTIVATOR FECR-RELATED"/>
    <property type="match status" value="1"/>
</dbReference>
<keyword evidence="5" id="KW-1185">Reference proteome</keyword>
<keyword evidence="1" id="KW-1133">Transmembrane helix</keyword>
<evidence type="ECO:0000259" key="2">
    <source>
        <dbReference type="Pfam" id="PF04773"/>
    </source>
</evidence>
<evidence type="ECO:0000313" key="4">
    <source>
        <dbReference type="EMBL" id="PHZ86558.1"/>
    </source>
</evidence>
<feature type="domain" description="FecR protein" evidence="2">
    <location>
        <begin position="144"/>
        <end position="235"/>
    </location>
</feature>
<dbReference type="PIRSF" id="PIRSF018266">
    <property type="entry name" value="FecR"/>
    <property type="match status" value="1"/>
</dbReference>
<dbReference type="PANTHER" id="PTHR30273:SF2">
    <property type="entry name" value="PROTEIN FECR"/>
    <property type="match status" value="1"/>
</dbReference>
<dbReference type="Gene3D" id="3.55.50.30">
    <property type="match status" value="1"/>
</dbReference>
<dbReference type="EMBL" id="PDEM01000007">
    <property type="protein sequence ID" value="PHZ86558.1"/>
    <property type="molecule type" value="Genomic_DNA"/>
</dbReference>